<evidence type="ECO:0000256" key="10">
    <source>
        <dbReference type="ARBA" id="ARBA00022989"/>
    </source>
</evidence>
<evidence type="ECO:0000256" key="12">
    <source>
        <dbReference type="ARBA" id="ARBA00023136"/>
    </source>
</evidence>
<evidence type="ECO:0000256" key="1">
    <source>
        <dbReference type="ARBA" id="ARBA00004115"/>
    </source>
</evidence>
<evidence type="ECO:0000256" key="8">
    <source>
        <dbReference type="ARBA" id="ARBA00022824"/>
    </source>
</evidence>
<evidence type="ECO:0000256" key="16">
    <source>
        <dbReference type="SAM" id="SignalP"/>
    </source>
</evidence>
<feature type="signal peptide" evidence="16">
    <location>
        <begin position="1"/>
        <end position="20"/>
    </location>
</feature>
<dbReference type="OrthoDB" id="20303at2759"/>
<protein>
    <recommendedName>
        <fullName evidence="3">Store-operated calcium entry-associated regulatory factor</fullName>
    </recommendedName>
    <alternativeName>
        <fullName evidence="13">Transmembrane protein 66</fullName>
    </alternativeName>
</protein>
<keyword evidence="6 15" id="KW-0812">Transmembrane</keyword>
<dbReference type="OMA" id="AGHIESW"/>
<dbReference type="AlphaFoldDB" id="A0A0L8HP97"/>
<evidence type="ECO:0000256" key="5">
    <source>
        <dbReference type="ARBA" id="ARBA00022568"/>
    </source>
</evidence>
<comment type="subcellular location">
    <subcellularLocation>
        <location evidence="1">Endoplasmic reticulum membrane</location>
        <topology evidence="1">Single-pass type I membrane protein</topology>
    </subcellularLocation>
</comment>
<dbReference type="GO" id="GO:0005789">
    <property type="term" value="C:endoplasmic reticulum membrane"/>
    <property type="evidence" value="ECO:0007669"/>
    <property type="project" value="UniProtKB-SubCell"/>
</dbReference>
<feature type="compositionally biased region" description="Polar residues" evidence="14">
    <location>
        <begin position="267"/>
        <end position="277"/>
    </location>
</feature>
<proteinExistence type="inferred from homology"/>
<keyword evidence="10 15" id="KW-1133">Transmembrane helix</keyword>
<keyword evidence="9" id="KW-0106">Calcium</keyword>
<evidence type="ECO:0000256" key="9">
    <source>
        <dbReference type="ARBA" id="ARBA00022837"/>
    </source>
</evidence>
<feature type="region of interest" description="Disordered" evidence="14">
    <location>
        <begin position="250"/>
        <end position="300"/>
    </location>
</feature>
<keyword evidence="4" id="KW-0813">Transport</keyword>
<evidence type="ECO:0000256" key="13">
    <source>
        <dbReference type="ARBA" id="ARBA00031116"/>
    </source>
</evidence>
<feature type="compositionally biased region" description="Pro residues" evidence="14">
    <location>
        <begin position="192"/>
        <end position="203"/>
    </location>
</feature>
<evidence type="ECO:0000256" key="11">
    <source>
        <dbReference type="ARBA" id="ARBA00023065"/>
    </source>
</evidence>
<keyword evidence="5" id="KW-0109">Calcium transport</keyword>
<dbReference type="GO" id="GO:0006816">
    <property type="term" value="P:calcium ion transport"/>
    <property type="evidence" value="ECO:0007669"/>
    <property type="project" value="UniProtKB-KW"/>
</dbReference>
<evidence type="ECO:0000256" key="4">
    <source>
        <dbReference type="ARBA" id="ARBA00022448"/>
    </source>
</evidence>
<sequence length="300" mass="33701">MSIFSLIYVLLLICLKETEGRKVLLRDIKTITLTQGQMTSARRSSPVPQLKCTGGSAGCRSFVPNNVQCYNKGWDGFDIQWKCETDMKKKYRFGKIAVSCEGYDYPNDPYILAGSCGLEYEIDYINTHRKHSSKFTKSSHHSINSGFEFGEIIWILCVLLCILLVYRLCLSRNNNRCRMFTNSNNSGEMPPGTYPRDPPPPYGFRPEYYPQQNTNSFEDSQQPGFFSGMGTGGVLGYVLGKEPGYSRCDTSPGYHHSNDYHPPSDWFGTSQSSHNYVSSSDSSDDDDSRAAVGFGGTTRR</sequence>
<evidence type="ECO:0000256" key="15">
    <source>
        <dbReference type="SAM" id="Phobius"/>
    </source>
</evidence>
<evidence type="ECO:0000256" key="2">
    <source>
        <dbReference type="ARBA" id="ARBA00006833"/>
    </source>
</evidence>
<accession>A0A0L8HP97</accession>
<dbReference type="PANTHER" id="PTHR15929">
    <property type="entry name" value="STORE-OPERATED CALCIUM ENTRY-ASSOCIATED REGULATORY FACTOR"/>
    <property type="match status" value="1"/>
</dbReference>
<feature type="transmembrane region" description="Helical" evidence="15">
    <location>
        <begin position="152"/>
        <end position="170"/>
    </location>
</feature>
<dbReference type="PANTHER" id="PTHR15929:SF0">
    <property type="entry name" value="STORE-OPERATED CALCIUM ENTRY-ASSOCIATED REGULATORY FACTOR"/>
    <property type="match status" value="1"/>
</dbReference>
<evidence type="ECO:0000313" key="17">
    <source>
        <dbReference type="EMBL" id="KOF91042.1"/>
    </source>
</evidence>
<keyword evidence="8" id="KW-0256">Endoplasmic reticulum</keyword>
<dbReference type="EMBL" id="KQ417621">
    <property type="protein sequence ID" value="KOF91042.1"/>
    <property type="molecule type" value="Genomic_DNA"/>
</dbReference>
<gene>
    <name evidence="17" type="ORF">OCBIM_22009890mg</name>
</gene>
<dbReference type="GO" id="GO:2001256">
    <property type="term" value="P:regulation of store-operated calcium entry"/>
    <property type="evidence" value="ECO:0007669"/>
    <property type="project" value="InterPro"/>
</dbReference>
<keyword evidence="12 15" id="KW-0472">Membrane</keyword>
<evidence type="ECO:0000256" key="3">
    <source>
        <dbReference type="ARBA" id="ARBA00016584"/>
    </source>
</evidence>
<dbReference type="STRING" id="37653.A0A0L8HP97"/>
<keyword evidence="11" id="KW-0406">Ion transport</keyword>
<dbReference type="InterPro" id="IPR009567">
    <property type="entry name" value="SARAF"/>
</dbReference>
<keyword evidence="7 16" id="KW-0732">Signal</keyword>
<comment type="similarity">
    <text evidence="2">Belongs to the SARAF family.</text>
</comment>
<dbReference type="KEGG" id="obi:106869434"/>
<reference evidence="17" key="1">
    <citation type="submission" date="2015-07" db="EMBL/GenBank/DDBJ databases">
        <title>MeaNS - Measles Nucleotide Surveillance Program.</title>
        <authorList>
            <person name="Tran T."/>
            <person name="Druce J."/>
        </authorList>
    </citation>
    <scope>NUCLEOTIDE SEQUENCE</scope>
    <source>
        <strain evidence="17">UCB-OBI-ISO-001</strain>
        <tissue evidence="17">Gonad</tissue>
    </source>
</reference>
<name>A0A0L8HP97_OCTBM</name>
<evidence type="ECO:0000256" key="14">
    <source>
        <dbReference type="SAM" id="MobiDB-lite"/>
    </source>
</evidence>
<feature type="region of interest" description="Disordered" evidence="14">
    <location>
        <begin position="181"/>
        <end position="203"/>
    </location>
</feature>
<evidence type="ECO:0000256" key="6">
    <source>
        <dbReference type="ARBA" id="ARBA00022692"/>
    </source>
</evidence>
<dbReference type="Pfam" id="PF06682">
    <property type="entry name" value="SARAF"/>
    <property type="match status" value="1"/>
</dbReference>
<evidence type="ECO:0000256" key="7">
    <source>
        <dbReference type="ARBA" id="ARBA00022729"/>
    </source>
</evidence>
<feature type="chain" id="PRO_5005583826" description="Store-operated calcium entry-associated regulatory factor" evidence="16">
    <location>
        <begin position="21"/>
        <end position="300"/>
    </location>
</feature>
<organism evidence="17">
    <name type="scientific">Octopus bimaculoides</name>
    <name type="common">California two-spotted octopus</name>
    <dbReference type="NCBI Taxonomy" id="37653"/>
    <lineage>
        <taxon>Eukaryota</taxon>
        <taxon>Metazoa</taxon>
        <taxon>Spiralia</taxon>
        <taxon>Lophotrochozoa</taxon>
        <taxon>Mollusca</taxon>
        <taxon>Cephalopoda</taxon>
        <taxon>Coleoidea</taxon>
        <taxon>Octopodiformes</taxon>
        <taxon>Octopoda</taxon>
        <taxon>Incirrata</taxon>
        <taxon>Octopodidae</taxon>
        <taxon>Octopus</taxon>
    </lineage>
</organism>